<dbReference type="InterPro" id="IPR007886">
    <property type="entry name" value="AlaDH/PNT_N"/>
</dbReference>
<keyword evidence="7" id="KW-1185">Reference proteome</keyword>
<name>A0ABQ0ZHD9_9BACT</name>
<organism evidence="6 7">
    <name type="scientific">Prolixibacter denitrificans</name>
    <dbReference type="NCBI Taxonomy" id="1541063"/>
    <lineage>
        <taxon>Bacteria</taxon>
        <taxon>Pseudomonadati</taxon>
        <taxon>Bacteroidota</taxon>
        <taxon>Bacteroidia</taxon>
        <taxon>Marinilabiliales</taxon>
        <taxon>Prolixibacteraceae</taxon>
        <taxon>Prolixibacter</taxon>
    </lineage>
</organism>
<dbReference type="Proteomes" id="UP000396862">
    <property type="component" value="Unassembled WGS sequence"/>
</dbReference>
<feature type="domain" description="Alanine dehydrogenase/pyridine nucleotide transhydrogenase NAD(H)-binding" evidence="4">
    <location>
        <begin position="181"/>
        <end position="328"/>
    </location>
</feature>
<accession>A0ABQ0ZHD9</accession>
<keyword evidence="3" id="KW-0560">Oxidoreductase</keyword>
<dbReference type="Pfam" id="PF01262">
    <property type="entry name" value="AlaDh_PNT_C"/>
    <property type="match status" value="1"/>
</dbReference>
<evidence type="ECO:0000256" key="3">
    <source>
        <dbReference type="ARBA" id="ARBA00023002"/>
    </source>
</evidence>
<dbReference type="PANTHER" id="PTHR42795:SF1">
    <property type="entry name" value="ALANINE DEHYDROGENASE"/>
    <property type="match status" value="1"/>
</dbReference>
<dbReference type="Gene3D" id="3.40.50.720">
    <property type="entry name" value="NAD(P)-binding Rossmann-like Domain"/>
    <property type="match status" value="2"/>
</dbReference>
<dbReference type="SUPFAM" id="SSF52283">
    <property type="entry name" value="Formate/glycerate dehydrogenase catalytic domain-like"/>
    <property type="match status" value="1"/>
</dbReference>
<sequence>MIQRKSAKMSSLANPDLLPKEQLLIPQKKSMKLSIGIPNVVPDVEFRIPLTPQAVELLVSNGHDIFIEKGAGEGSSYSDHAYAESGAVICETKAEVLQSDVIVKMSAFTLEEAKLLKGNQLLLSPLYITFQSQETIRKLMQKRVTAIGFEYMKDEHGIFPVTRILSEIMGNAAIFVASDYLSTFRDGKGVILGGITGISPTEVVIIGSGTAAEFAARNALGLGAVVKVFDDSIHKLMRFQERLGQRVFTSVFHPKALKKALKSADVAIGALSMNEVPKIIVPETMVENMKNGSVIIDLNIIQGGCFETSRITNLKKPVFNRHGVIHYCVPNISSRMARTTSISVSNIIAPILLNMGRSGSLKQYIRINQGFCEGIYVFNGILTNHDLGNILDIPVKDINLLLAAF</sequence>
<dbReference type="PANTHER" id="PTHR42795">
    <property type="entry name" value="ALANINE DEHYDROGENASE"/>
    <property type="match status" value="1"/>
</dbReference>
<evidence type="ECO:0000313" key="7">
    <source>
        <dbReference type="Proteomes" id="UP000396862"/>
    </source>
</evidence>
<reference evidence="6 7" key="1">
    <citation type="submission" date="2019-10" db="EMBL/GenBank/DDBJ databases">
        <title>Prolixibacter strains distinguished by the presence of nitrate reductase genes were adept at nitrate-dependent anaerobic corrosion of metallic iron and carbon steel.</title>
        <authorList>
            <person name="Iino T."/>
            <person name="Shono N."/>
            <person name="Ito K."/>
            <person name="Nakamura R."/>
            <person name="Sueoka K."/>
            <person name="Harayama S."/>
            <person name="Ohkuma M."/>
        </authorList>
    </citation>
    <scope>NUCLEOTIDE SEQUENCE [LARGE SCALE GENOMIC DNA]</scope>
    <source>
        <strain evidence="6 7">MIC1-1</strain>
    </source>
</reference>
<dbReference type="RefSeq" id="WP_211297750.1">
    <property type="nucleotide sequence ID" value="NZ_BLAU01000001.1"/>
</dbReference>
<dbReference type="EC" id="1.4.1.1" evidence="2"/>
<dbReference type="InterPro" id="IPR036291">
    <property type="entry name" value="NAD(P)-bd_dom_sf"/>
</dbReference>
<dbReference type="SMART" id="SM01003">
    <property type="entry name" value="AlaDh_PNT_N"/>
    <property type="match status" value="1"/>
</dbReference>
<dbReference type="EMBL" id="BLAU01000001">
    <property type="protein sequence ID" value="GET20840.1"/>
    <property type="molecule type" value="Genomic_DNA"/>
</dbReference>
<dbReference type="CDD" id="cd05305">
    <property type="entry name" value="L-AlaDH"/>
    <property type="match status" value="1"/>
</dbReference>
<comment type="caution">
    <text evidence="6">The sequence shown here is derived from an EMBL/GenBank/DDBJ whole genome shotgun (WGS) entry which is preliminary data.</text>
</comment>
<dbReference type="InterPro" id="IPR008141">
    <property type="entry name" value="Ala_DH"/>
</dbReference>
<dbReference type="Pfam" id="PF05222">
    <property type="entry name" value="AlaDh_PNT_N"/>
    <property type="match status" value="1"/>
</dbReference>
<evidence type="ECO:0000256" key="1">
    <source>
        <dbReference type="ARBA" id="ARBA00005689"/>
    </source>
</evidence>
<evidence type="ECO:0000259" key="5">
    <source>
        <dbReference type="SMART" id="SM01003"/>
    </source>
</evidence>
<feature type="domain" description="Alanine dehydrogenase/pyridine nucleotide transhydrogenase N-terminal" evidence="5">
    <location>
        <begin position="36"/>
        <end position="169"/>
    </location>
</feature>
<evidence type="ECO:0000259" key="4">
    <source>
        <dbReference type="SMART" id="SM01002"/>
    </source>
</evidence>
<gene>
    <name evidence="6" type="primary">ald</name>
    <name evidence="6" type="ORF">JCM18694_10860</name>
</gene>
<evidence type="ECO:0000256" key="2">
    <source>
        <dbReference type="ARBA" id="ARBA00012897"/>
    </source>
</evidence>
<proteinExistence type="inferred from homology"/>
<comment type="similarity">
    <text evidence="1">Belongs to the AlaDH/PNT family.</text>
</comment>
<dbReference type="SMART" id="SM01002">
    <property type="entry name" value="AlaDh_PNT_C"/>
    <property type="match status" value="1"/>
</dbReference>
<dbReference type="InterPro" id="IPR007698">
    <property type="entry name" value="AlaDH/PNT_NAD(H)-bd"/>
</dbReference>
<dbReference type="SUPFAM" id="SSF51735">
    <property type="entry name" value="NAD(P)-binding Rossmann-fold domains"/>
    <property type="match status" value="1"/>
</dbReference>
<evidence type="ECO:0000313" key="6">
    <source>
        <dbReference type="EMBL" id="GET20840.1"/>
    </source>
</evidence>
<protein>
    <recommendedName>
        <fullName evidence="2">alanine dehydrogenase</fullName>
        <ecNumber evidence="2">1.4.1.1</ecNumber>
    </recommendedName>
</protein>